<evidence type="ECO:0000313" key="3">
    <source>
        <dbReference type="Proteomes" id="UP000240653"/>
    </source>
</evidence>
<evidence type="ECO:0000313" key="2">
    <source>
        <dbReference type="EMBL" id="PSJ63107.1"/>
    </source>
</evidence>
<reference evidence="2 3" key="1">
    <citation type="submission" date="2018-03" db="EMBL/GenBank/DDBJ databases">
        <title>The draft genome of Mesorhizobium soli JCM 19897.</title>
        <authorList>
            <person name="Li L."/>
            <person name="Liu L."/>
            <person name="Liang L."/>
            <person name="Wang T."/>
            <person name="Zhang X."/>
        </authorList>
    </citation>
    <scope>NUCLEOTIDE SEQUENCE [LARGE SCALE GENOMIC DNA]</scope>
    <source>
        <strain evidence="2 3">JCM 19897</strain>
    </source>
</reference>
<keyword evidence="3" id="KW-1185">Reference proteome</keyword>
<comment type="caution">
    <text evidence="2">The sequence shown here is derived from an EMBL/GenBank/DDBJ whole genome shotgun (WGS) entry which is preliminary data.</text>
</comment>
<keyword evidence="1" id="KW-0472">Membrane</keyword>
<sequence>MNHAGCGESDERAHNRDAGVLKATDWLGLAASPTFAIMALLTSVFGSGQAEMLCSGMQWSPLSGMATMYVLMSAFHSAPWLKLASRLGSQSKF</sequence>
<dbReference type="Proteomes" id="UP000240653">
    <property type="component" value="Unassembled WGS sequence"/>
</dbReference>
<proteinExistence type="predicted"/>
<protein>
    <submittedName>
        <fullName evidence="2">Uncharacterized protein</fullName>
    </submittedName>
</protein>
<keyword evidence="1" id="KW-1133">Transmembrane helix</keyword>
<dbReference type="RefSeq" id="WP_106723018.1">
    <property type="nucleotide sequence ID" value="NZ_PXYL01000002.1"/>
</dbReference>
<dbReference type="OrthoDB" id="7777996at2"/>
<organism evidence="2 3">
    <name type="scientific">Pseudaminobacter soli</name>
    <name type="common">ex Li et al. 2025</name>
    <dbReference type="NCBI Taxonomy" id="1295366"/>
    <lineage>
        <taxon>Bacteria</taxon>
        <taxon>Pseudomonadati</taxon>
        <taxon>Pseudomonadota</taxon>
        <taxon>Alphaproteobacteria</taxon>
        <taxon>Hyphomicrobiales</taxon>
        <taxon>Phyllobacteriaceae</taxon>
        <taxon>Pseudaminobacter</taxon>
    </lineage>
</organism>
<dbReference type="AlphaFoldDB" id="A0A2P7SKX1"/>
<accession>A0A2P7SKX1</accession>
<keyword evidence="1" id="KW-0812">Transmembrane</keyword>
<feature type="transmembrane region" description="Helical" evidence="1">
    <location>
        <begin position="26"/>
        <end position="46"/>
    </location>
</feature>
<gene>
    <name evidence="2" type="ORF">C7I85_06025</name>
</gene>
<evidence type="ECO:0000256" key="1">
    <source>
        <dbReference type="SAM" id="Phobius"/>
    </source>
</evidence>
<name>A0A2P7SKX1_9HYPH</name>
<dbReference type="EMBL" id="PXYL01000002">
    <property type="protein sequence ID" value="PSJ63107.1"/>
    <property type="molecule type" value="Genomic_DNA"/>
</dbReference>